<dbReference type="InParanoid" id="B8DZ13"/>
<dbReference type="HOGENOM" id="CLU_131990_0_0_0"/>
<keyword evidence="3" id="KW-1185">Reference proteome</keyword>
<accession>B8DZ13</accession>
<evidence type="ECO:0000313" key="2">
    <source>
        <dbReference type="EMBL" id="ACK41639.1"/>
    </source>
</evidence>
<reference evidence="3" key="1">
    <citation type="journal article" date="2016" name="Front. Microbiol.">
        <title>The complete genome sequence of hyperthermophile Dictyoglomus turgidum DSM 6724 reveals a specialized carbohydrate fermentor.</title>
        <authorList>
            <person name="Brumm P.J."/>
            <person name="Gowda K."/>
            <person name="Robb F.T."/>
            <person name="Mead D.A."/>
        </authorList>
    </citation>
    <scope>NUCLEOTIDE SEQUENCE [LARGE SCALE GENOMIC DNA]</scope>
    <source>
        <strain evidence="3">DSM 6724 / Z-1310</strain>
    </source>
</reference>
<dbReference type="InterPro" id="IPR048769">
    <property type="entry name" value="HepT-like_dom"/>
</dbReference>
<dbReference type="OrthoDB" id="9792853at2"/>
<dbReference type="RefSeq" id="WP_012582724.1">
    <property type="nucleotide sequence ID" value="NC_011661.1"/>
</dbReference>
<dbReference type="AlphaFoldDB" id="B8DZ13"/>
<evidence type="ECO:0000313" key="3">
    <source>
        <dbReference type="Proteomes" id="UP000007719"/>
    </source>
</evidence>
<dbReference type="STRING" id="515635.Dtur_0318"/>
<dbReference type="EnsemblBacteria" id="ACK41639">
    <property type="protein sequence ID" value="ACK41639"/>
    <property type="gene ID" value="Dtur_0318"/>
</dbReference>
<proteinExistence type="predicted"/>
<feature type="domain" description="HepT-like" evidence="1">
    <location>
        <begin position="52"/>
        <end position="129"/>
    </location>
</feature>
<evidence type="ECO:0000259" key="1">
    <source>
        <dbReference type="Pfam" id="PF20797"/>
    </source>
</evidence>
<name>B8DZ13_DICTD</name>
<dbReference type="EMBL" id="CP001251">
    <property type="protein sequence ID" value="ACK41639.1"/>
    <property type="molecule type" value="Genomic_DNA"/>
</dbReference>
<dbReference type="Proteomes" id="UP000007719">
    <property type="component" value="Chromosome"/>
</dbReference>
<dbReference type="Pfam" id="PF20797">
    <property type="entry name" value="HepT-like_2"/>
    <property type="match status" value="1"/>
</dbReference>
<gene>
    <name evidence="2" type="ordered locus">Dtur_0318</name>
</gene>
<sequence length="135" mass="16501">MKKERLSFLLGYILSQEEEVKKIYREIQNINPEMKEKTIYLAYNLHNLYNASFFHKEILKRMSIEIPGIRPKVLSKESFIILNELRGFRYIFRHAYNYEIIPEKVNMLKEKITKNWSIVEEDLNNFKNWLKENLR</sequence>
<dbReference type="KEGG" id="dtu:Dtur_0318"/>
<organism evidence="2 3">
    <name type="scientific">Dictyoglomus turgidum (strain DSM 6724 / Z-1310)</name>
    <dbReference type="NCBI Taxonomy" id="515635"/>
    <lineage>
        <taxon>Bacteria</taxon>
        <taxon>Pseudomonadati</taxon>
        <taxon>Dictyoglomota</taxon>
        <taxon>Dictyoglomia</taxon>
        <taxon>Dictyoglomales</taxon>
        <taxon>Dictyoglomaceae</taxon>
        <taxon>Dictyoglomus</taxon>
    </lineage>
</organism>
<protein>
    <recommendedName>
        <fullName evidence="1">HepT-like domain-containing protein</fullName>
    </recommendedName>
</protein>